<evidence type="ECO:0000256" key="7">
    <source>
        <dbReference type="HAMAP-Rule" id="MF_01509"/>
    </source>
</evidence>
<proteinExistence type="inferred from homology"/>
<dbReference type="GO" id="GO:0016887">
    <property type="term" value="F:ATP hydrolysis activity"/>
    <property type="evidence" value="ECO:0007669"/>
    <property type="project" value="InterPro"/>
</dbReference>
<feature type="binding site" evidence="7">
    <location>
        <begin position="45"/>
        <end position="52"/>
    </location>
    <ligand>
        <name>ATP</name>
        <dbReference type="ChEBI" id="CHEBI:30616"/>
    </ligand>
</feature>
<dbReference type="InterPro" id="IPR027417">
    <property type="entry name" value="P-loop_NTPase"/>
</dbReference>
<dbReference type="SUPFAM" id="SSF48019">
    <property type="entry name" value="post-AAA+ oligomerization domain-like"/>
    <property type="match status" value="1"/>
</dbReference>
<feature type="domain" description="AAA+ ATPase" evidence="8">
    <location>
        <begin position="37"/>
        <end position="161"/>
    </location>
</feature>
<organism evidence="9">
    <name type="scientific">Candidatus Methanophaga sp. ANME-1 ERB7</name>
    <dbReference type="NCBI Taxonomy" id="2759913"/>
    <lineage>
        <taxon>Archaea</taxon>
        <taxon>Methanobacteriati</taxon>
        <taxon>Methanobacteriota</taxon>
        <taxon>Stenosarchaea group</taxon>
        <taxon>Methanomicrobia</taxon>
        <taxon>Candidatus Methanophagales</taxon>
        <taxon>Candidatus Methanophagaceae</taxon>
        <taxon>Candidatus Methanophaga</taxon>
    </lineage>
</organism>
<dbReference type="InterPro" id="IPR047854">
    <property type="entry name" value="RFC_lid"/>
</dbReference>
<dbReference type="Gene3D" id="1.10.8.60">
    <property type="match status" value="1"/>
</dbReference>
<dbReference type="Gene3D" id="1.20.272.10">
    <property type="match status" value="1"/>
</dbReference>
<dbReference type="GO" id="GO:0003689">
    <property type="term" value="F:DNA clamp loader activity"/>
    <property type="evidence" value="ECO:0007669"/>
    <property type="project" value="UniProtKB-UniRule"/>
</dbReference>
<dbReference type="InterPro" id="IPR008921">
    <property type="entry name" value="DNA_pol3_clamp-load_cplx_C"/>
</dbReference>
<comment type="function">
    <text evidence="7">Part of the RFC clamp loader complex which loads the PCNA sliding clamp onto DNA.</text>
</comment>
<reference evidence="9" key="1">
    <citation type="submission" date="2020-06" db="EMBL/GenBank/DDBJ databases">
        <title>Unique genomic features of the anaerobic methanotrophic archaea.</title>
        <authorList>
            <person name="Chadwick G.L."/>
            <person name="Skennerton C.T."/>
            <person name="Laso-Perez R."/>
            <person name="Leu A.O."/>
            <person name="Speth D.R."/>
            <person name="Yu H."/>
            <person name="Morgan-Lang C."/>
            <person name="Hatzenpichler R."/>
            <person name="Goudeau D."/>
            <person name="Malmstrom R."/>
            <person name="Brazelton W.J."/>
            <person name="Woyke T."/>
            <person name="Hallam S.J."/>
            <person name="Tyson G.W."/>
            <person name="Wegener G."/>
            <person name="Boetius A."/>
            <person name="Orphan V."/>
        </authorList>
    </citation>
    <scope>NUCLEOTIDE SEQUENCE</scope>
</reference>
<sequence>MQREAIWTEKYRPRKLEEVSGQEAIIRNLQSYVKKRNLPHLIFSGPAGVGKTAAAVAMAREFYEDTWAENFTELNASDERGIEVVRNTIKNFARTMPIGDAAFKIIFLDEADALTDAAQSALRRTMERYSGTCRFVLSCNYSSKIIEPIQSRCSVYRFKSLSYDAIASRAKYIADTEGLTLSEDALRAINYVSMGDMRRAINALQSAAVLSNEIKPEMIYEITATARPDEIEALIETAMSGEFLDALDKLGVMIDKGISGDEILAQMHRLAIKMEIPARQKVELMDRIGETDYRITEGANERIQLDALIASLCLVFGPSEQG</sequence>
<dbReference type="InterPro" id="IPR023748">
    <property type="entry name" value="Rep_factor-C_ssu_arc"/>
</dbReference>
<dbReference type="InterPro" id="IPR003593">
    <property type="entry name" value="AAA+_ATPase"/>
</dbReference>
<dbReference type="Gene3D" id="3.40.50.300">
    <property type="entry name" value="P-loop containing nucleotide triphosphate hydrolases"/>
    <property type="match status" value="1"/>
</dbReference>
<evidence type="ECO:0000256" key="3">
    <source>
        <dbReference type="ARBA" id="ARBA00022705"/>
    </source>
</evidence>
<comment type="subunit">
    <text evidence="7">Heteromultimer composed of small subunits (RfcS) and large subunits (RfcL).</text>
</comment>
<dbReference type="FunFam" id="1.20.272.10:FF:000029">
    <property type="entry name" value="Replication factor C small subunit"/>
    <property type="match status" value="1"/>
</dbReference>
<dbReference type="InterPro" id="IPR050238">
    <property type="entry name" value="DNA_Rep/Repair_Clamp_Loader"/>
</dbReference>
<evidence type="ECO:0000313" key="9">
    <source>
        <dbReference type="EMBL" id="QNO56014.1"/>
    </source>
</evidence>
<dbReference type="PANTHER" id="PTHR11669:SF20">
    <property type="entry name" value="REPLICATION FACTOR C SUBUNIT 4"/>
    <property type="match status" value="1"/>
</dbReference>
<dbReference type="Pfam" id="PF21960">
    <property type="entry name" value="RCF1-5-like_lid"/>
    <property type="match status" value="1"/>
</dbReference>
<dbReference type="HAMAP" id="MF_01509">
    <property type="entry name" value="RfcS"/>
    <property type="match status" value="1"/>
</dbReference>
<evidence type="ECO:0000256" key="6">
    <source>
        <dbReference type="ARBA" id="ARBA00031749"/>
    </source>
</evidence>
<keyword evidence="5 7" id="KW-0067">ATP-binding</keyword>
<dbReference type="InterPro" id="IPR003959">
    <property type="entry name" value="ATPase_AAA_core"/>
</dbReference>
<keyword evidence="3 7" id="KW-0235">DNA replication</keyword>
<gene>
    <name evidence="7 9" type="primary">rfcS</name>
    <name evidence="9" type="ORF">PFDBEHGB_00005</name>
</gene>
<dbReference type="NCBIfam" id="NF001679">
    <property type="entry name" value="PRK00440.1"/>
    <property type="match status" value="1"/>
</dbReference>
<name>A0A7G9Z6Y0_9EURY</name>
<evidence type="ECO:0000256" key="2">
    <source>
        <dbReference type="ARBA" id="ARBA00014164"/>
    </source>
</evidence>
<dbReference type="GO" id="GO:0006261">
    <property type="term" value="P:DNA-templated DNA replication"/>
    <property type="evidence" value="ECO:0007669"/>
    <property type="project" value="TreeGrafter"/>
</dbReference>
<dbReference type="GO" id="GO:0005524">
    <property type="term" value="F:ATP binding"/>
    <property type="evidence" value="ECO:0007669"/>
    <property type="project" value="UniProtKB-UniRule"/>
</dbReference>
<accession>A0A7G9Z6Y0</accession>
<protein>
    <recommendedName>
        <fullName evidence="2 7">Replication factor C small subunit</fullName>
        <shortName evidence="7">RFC small subunit</shortName>
    </recommendedName>
    <alternativeName>
        <fullName evidence="6 7">Clamp loader small subunit</fullName>
    </alternativeName>
</protein>
<dbReference type="Pfam" id="PF08542">
    <property type="entry name" value="Rep_fac_C"/>
    <property type="match status" value="1"/>
</dbReference>
<evidence type="ECO:0000256" key="1">
    <source>
        <dbReference type="ARBA" id="ARBA00009668"/>
    </source>
</evidence>
<dbReference type="GO" id="GO:0003677">
    <property type="term" value="F:DNA binding"/>
    <property type="evidence" value="ECO:0007669"/>
    <property type="project" value="InterPro"/>
</dbReference>
<dbReference type="Pfam" id="PF00004">
    <property type="entry name" value="AAA"/>
    <property type="match status" value="1"/>
</dbReference>
<dbReference type="FunFam" id="3.40.50.300:FF:000952">
    <property type="entry name" value="Replication factor C subunit 2"/>
    <property type="match status" value="1"/>
</dbReference>
<keyword evidence="4 7" id="KW-0547">Nucleotide-binding</keyword>
<evidence type="ECO:0000256" key="4">
    <source>
        <dbReference type="ARBA" id="ARBA00022741"/>
    </source>
</evidence>
<dbReference type="InterPro" id="IPR013748">
    <property type="entry name" value="Rep_factorC_C"/>
</dbReference>
<comment type="similarity">
    <text evidence="1 7">Belongs to the activator 1 small subunits family. RfcS subfamily.</text>
</comment>
<dbReference type="AlphaFoldDB" id="A0A7G9Z6Y0"/>
<dbReference type="PANTHER" id="PTHR11669">
    <property type="entry name" value="REPLICATION FACTOR C / DNA POLYMERASE III GAMMA-TAU SUBUNIT"/>
    <property type="match status" value="1"/>
</dbReference>
<dbReference type="EMBL" id="MT631642">
    <property type="protein sequence ID" value="QNO56014.1"/>
    <property type="molecule type" value="Genomic_DNA"/>
</dbReference>
<dbReference type="SUPFAM" id="SSF52540">
    <property type="entry name" value="P-loop containing nucleoside triphosphate hydrolases"/>
    <property type="match status" value="1"/>
</dbReference>
<dbReference type="CDD" id="cd00009">
    <property type="entry name" value="AAA"/>
    <property type="match status" value="1"/>
</dbReference>
<evidence type="ECO:0000256" key="5">
    <source>
        <dbReference type="ARBA" id="ARBA00022840"/>
    </source>
</evidence>
<dbReference type="SMART" id="SM00382">
    <property type="entry name" value="AAA"/>
    <property type="match status" value="1"/>
</dbReference>
<dbReference type="GO" id="GO:0005663">
    <property type="term" value="C:DNA replication factor C complex"/>
    <property type="evidence" value="ECO:0007669"/>
    <property type="project" value="InterPro"/>
</dbReference>
<dbReference type="GO" id="GO:0006281">
    <property type="term" value="P:DNA repair"/>
    <property type="evidence" value="ECO:0007669"/>
    <property type="project" value="TreeGrafter"/>
</dbReference>
<dbReference type="CDD" id="cd18140">
    <property type="entry name" value="HLD_clamp_RFC"/>
    <property type="match status" value="1"/>
</dbReference>
<evidence type="ECO:0000259" key="8">
    <source>
        <dbReference type="SMART" id="SM00382"/>
    </source>
</evidence>